<dbReference type="EMBL" id="UYRU01011304">
    <property type="protein sequence ID" value="VDK46722.1"/>
    <property type="molecule type" value="Genomic_DNA"/>
</dbReference>
<keyword evidence="2" id="KW-1185">Reference proteome</keyword>
<accession>A0A3P6QA51</accession>
<name>A0A3P6QA51_DIBLA</name>
<protein>
    <submittedName>
        <fullName evidence="1">Uncharacterized protein</fullName>
    </submittedName>
</protein>
<organism evidence="1 2">
    <name type="scientific">Dibothriocephalus latus</name>
    <name type="common">Fish tapeworm</name>
    <name type="synonym">Diphyllobothrium latum</name>
    <dbReference type="NCBI Taxonomy" id="60516"/>
    <lineage>
        <taxon>Eukaryota</taxon>
        <taxon>Metazoa</taxon>
        <taxon>Spiralia</taxon>
        <taxon>Lophotrochozoa</taxon>
        <taxon>Platyhelminthes</taxon>
        <taxon>Cestoda</taxon>
        <taxon>Eucestoda</taxon>
        <taxon>Diphyllobothriidea</taxon>
        <taxon>Diphyllobothriidae</taxon>
        <taxon>Dibothriocephalus</taxon>
    </lineage>
</organism>
<dbReference type="Proteomes" id="UP000281553">
    <property type="component" value="Unassembled WGS sequence"/>
</dbReference>
<dbReference type="AlphaFoldDB" id="A0A3P6QA51"/>
<evidence type="ECO:0000313" key="2">
    <source>
        <dbReference type="Proteomes" id="UP000281553"/>
    </source>
</evidence>
<evidence type="ECO:0000313" key="1">
    <source>
        <dbReference type="EMBL" id="VDK46722.1"/>
    </source>
</evidence>
<gene>
    <name evidence="1" type="ORF">DILT_LOCUS1570</name>
</gene>
<reference evidence="1 2" key="1">
    <citation type="submission" date="2018-11" db="EMBL/GenBank/DDBJ databases">
        <authorList>
            <consortium name="Pathogen Informatics"/>
        </authorList>
    </citation>
    <scope>NUCLEOTIDE SEQUENCE [LARGE SCALE GENOMIC DNA]</scope>
</reference>
<proteinExistence type="predicted"/>
<sequence>MIFNSISGYLDKRYQWHLKTLLRDNDNPSHWSENLPLVMLSIRTALKLVLEGSALPYGFLAIFRAIPKASQLDDTDYMQGPRQERANFHATLPRTSTSKSDIDLNLITSSYVFVRV</sequence>
<dbReference type="OrthoDB" id="422540at2759"/>